<evidence type="ECO:0000313" key="3">
    <source>
        <dbReference type="Proteomes" id="UP000223412"/>
    </source>
</evidence>
<dbReference type="Proteomes" id="UP000223412">
    <property type="component" value="Segment"/>
</dbReference>
<organism evidence="2 3">
    <name type="scientific">Mycobacterium phage Malinsilva</name>
    <dbReference type="NCBI Taxonomy" id="1821720"/>
    <lineage>
        <taxon>Viruses</taxon>
        <taxon>Duplodnaviria</taxon>
        <taxon>Heunggongvirae</taxon>
        <taxon>Uroviricota</taxon>
        <taxon>Caudoviricetes</taxon>
        <taxon>Microwolfvirus</taxon>
        <taxon>Microwolfvirus microwolf</taxon>
    </lineage>
</organism>
<feature type="region of interest" description="Disordered" evidence="1">
    <location>
        <begin position="1"/>
        <end position="53"/>
    </location>
</feature>
<feature type="compositionally biased region" description="Basic and acidic residues" evidence="1">
    <location>
        <begin position="9"/>
        <end position="22"/>
    </location>
</feature>
<reference evidence="2 3" key="1">
    <citation type="submission" date="2016-03" db="EMBL/GenBank/DDBJ databases">
        <authorList>
            <person name="Adams E."/>
            <person name="Adams S.D."/>
            <person name="Agarwal S."/>
            <person name="Alkhalaf S."/>
            <person name="Ambrose J."/>
            <person name="Anderson T.K."/>
            <person name="Binness A.J."/>
            <person name="Bohn C.A."/>
            <person name="Cruz E."/>
            <person name="DeVito A."/>
            <person name="Dhondup T."/>
            <person name="Edwards S."/>
            <person name="Free H."/>
            <person name="Gendelman G."/>
            <person name="Gonzalez K."/>
            <person name="Grooms Q.-A."/>
            <person name="Haziri A."/>
            <person name="Helmi M.S."/>
            <person name="Khatchadourian S."/>
            <person name="Jaipersad K.N."/>
            <person name="Kallush D.B."/>
            <person name="Kim H.K."/>
            <person name="Kim K."/>
            <person name="Lam C."/>
            <person name="Ligsay E.P."/>
            <person name="Lipkin E."/>
            <person name="Malindretos N.J."/>
            <person name="Martinez N."/>
            <person name="Meyerriecks P."/>
            <person name="Monsen-Collar K."/>
            <person name="Nabsu D."/>
            <person name="Otterbine R.E."/>
            <person name="Pastor E.A."/>
            <person name="Patel P."/>
            <person name="Paz T."/>
            <person name="Proscia A."/>
            <person name="Rahman M.I."/>
            <person name="Rahman S."/>
            <person name="Rodriguez A."/>
            <person name="Rubilar P.N."/>
            <person name="Salha A."/>
            <person name="Shergalis W.A."/>
            <person name="Silva K.M."/>
            <person name="Singletary T."/>
            <person name="Tamimi D."/>
            <person name="Toyosi O.A."/>
            <person name="Valverde S."/>
            <person name="Vega Q."/>
            <person name="Welcome J.R."/>
            <person name="Page S.T."/>
            <person name="Bradley K.W."/>
            <person name="Asai D.J."/>
            <person name="Bowman C.A."/>
            <person name="Russell D.A."/>
            <person name="Pope W.H."/>
            <person name="Jacobs-Sera D."/>
            <person name="Hendrix R.W."/>
            <person name="Hatfull G.F."/>
        </authorList>
    </citation>
    <scope>NUCLEOTIDE SEQUENCE [LARGE SCALE GENOMIC DNA]</scope>
</reference>
<gene>
    <name evidence="2" type="ORF">PBI_MALINSILVA_1</name>
</gene>
<protein>
    <submittedName>
        <fullName evidence="2">Uncharacterized protein</fullName>
    </submittedName>
</protein>
<dbReference type="EMBL" id="KU984914">
    <property type="protein sequence ID" value="AMS01615.1"/>
    <property type="molecule type" value="Genomic_DNA"/>
</dbReference>
<evidence type="ECO:0000313" key="2">
    <source>
        <dbReference type="EMBL" id="AMS01615.1"/>
    </source>
</evidence>
<evidence type="ECO:0000256" key="1">
    <source>
        <dbReference type="SAM" id="MobiDB-lite"/>
    </source>
</evidence>
<name>A0A142K682_9CAUD</name>
<proteinExistence type="predicted"/>
<accession>A0A142K682</accession>
<sequence>MYGFPGFDGDGHAQEGPVERLRAALAGDWTENGVTGSTAGTGRHRATQSRDTR</sequence>